<dbReference type="AlphaFoldDB" id="A0A6J4QGV6"/>
<dbReference type="NCBIfam" id="TIGR01076">
    <property type="entry name" value="sortase_fam"/>
    <property type="match status" value="1"/>
</dbReference>
<feature type="compositionally biased region" description="Pro residues" evidence="3">
    <location>
        <begin position="274"/>
        <end position="286"/>
    </location>
</feature>
<dbReference type="InterPro" id="IPR042003">
    <property type="entry name" value="Sortase_E"/>
</dbReference>
<evidence type="ECO:0000256" key="3">
    <source>
        <dbReference type="SAM" id="MobiDB-lite"/>
    </source>
</evidence>
<sequence length="286" mass="30813">MASTLALLVVLGGLGLVAYSLLGTNSPLTKVVENATSDEEAANSTPSETTLKLTVPAMERVSNVTVLDAPFDDESALDTGAQHVQDTGFPWEDEANVFIAGHRLGYLGTDSYLVFWDLDKLEDGDEVFLTDSDGTRYTYEVYENFVTDPYDWSVAEPVSGKNIVTLQTCTLPDYSERIIVHAELTEVEPGEGVVPEEDEPERDEPPQYEPEPVTLDQVTLVPGLDEPLPEESLSEEPLPVEPLPEEPLPVEPAAPVQEVEPIPAGPAQEAQPLPAEPAPAAPAPIG</sequence>
<protein>
    <submittedName>
        <fullName evidence="4">Sortase A, LPXTG specific</fullName>
    </submittedName>
</protein>
<feature type="compositionally biased region" description="Pro residues" evidence="3">
    <location>
        <begin position="239"/>
        <end position="252"/>
    </location>
</feature>
<dbReference type="CDD" id="cd05830">
    <property type="entry name" value="Sortase_E"/>
    <property type="match status" value="1"/>
</dbReference>
<dbReference type="InterPro" id="IPR005754">
    <property type="entry name" value="Sortase"/>
</dbReference>
<feature type="compositionally biased region" description="Acidic residues" evidence="3">
    <location>
        <begin position="186"/>
        <end position="202"/>
    </location>
</feature>
<dbReference type="EMBL" id="CADCVB010000181">
    <property type="protein sequence ID" value="CAA9444643.1"/>
    <property type="molecule type" value="Genomic_DNA"/>
</dbReference>
<proteinExistence type="predicted"/>
<evidence type="ECO:0000256" key="1">
    <source>
        <dbReference type="ARBA" id="ARBA00022801"/>
    </source>
</evidence>
<dbReference type="InterPro" id="IPR023365">
    <property type="entry name" value="Sortase_dom-sf"/>
</dbReference>
<dbReference type="Gene3D" id="2.40.260.10">
    <property type="entry name" value="Sortase"/>
    <property type="match status" value="1"/>
</dbReference>
<name>A0A6J4QGV6_9ACTN</name>
<feature type="compositionally biased region" description="Low complexity" evidence="3">
    <location>
        <begin position="253"/>
        <end position="273"/>
    </location>
</feature>
<dbReference type="Pfam" id="PF04203">
    <property type="entry name" value="Sortase"/>
    <property type="match status" value="1"/>
</dbReference>
<feature type="active site" description="Proton donor/acceptor" evidence="2">
    <location>
        <position position="102"/>
    </location>
</feature>
<gene>
    <name evidence="4" type="ORF">AVDCRST_MAG78-2755</name>
</gene>
<keyword evidence="1" id="KW-0378">Hydrolase</keyword>
<dbReference type="SUPFAM" id="SSF63817">
    <property type="entry name" value="Sortase"/>
    <property type="match status" value="1"/>
</dbReference>
<evidence type="ECO:0000313" key="4">
    <source>
        <dbReference type="EMBL" id="CAA9444643.1"/>
    </source>
</evidence>
<evidence type="ECO:0000256" key="2">
    <source>
        <dbReference type="PIRSR" id="PIRSR605754-1"/>
    </source>
</evidence>
<dbReference type="GO" id="GO:0016787">
    <property type="term" value="F:hydrolase activity"/>
    <property type="evidence" value="ECO:0007669"/>
    <property type="project" value="UniProtKB-KW"/>
</dbReference>
<feature type="region of interest" description="Disordered" evidence="3">
    <location>
        <begin position="186"/>
        <end position="286"/>
    </location>
</feature>
<feature type="active site" description="Acyl-thioester intermediate" evidence="2">
    <location>
        <position position="169"/>
    </location>
</feature>
<organism evidence="4">
    <name type="scientific">uncultured Rubrobacteraceae bacterium</name>
    <dbReference type="NCBI Taxonomy" id="349277"/>
    <lineage>
        <taxon>Bacteria</taxon>
        <taxon>Bacillati</taxon>
        <taxon>Actinomycetota</taxon>
        <taxon>Rubrobacteria</taxon>
        <taxon>Rubrobacterales</taxon>
        <taxon>Rubrobacteraceae</taxon>
        <taxon>environmental samples</taxon>
    </lineage>
</organism>
<reference evidence="4" key="1">
    <citation type="submission" date="2020-02" db="EMBL/GenBank/DDBJ databases">
        <authorList>
            <person name="Meier V. D."/>
        </authorList>
    </citation>
    <scope>NUCLEOTIDE SEQUENCE</scope>
    <source>
        <strain evidence="4">AVDCRST_MAG78</strain>
    </source>
</reference>
<accession>A0A6J4QGV6</accession>